<name>A0A4D6T854_9CAUD</name>
<dbReference type="EMBL" id="MK521907">
    <property type="protein sequence ID" value="QCG76585.1"/>
    <property type="molecule type" value="Genomic_DNA"/>
</dbReference>
<dbReference type="GO" id="GO:0003677">
    <property type="term" value="F:DNA binding"/>
    <property type="evidence" value="ECO:0007669"/>
    <property type="project" value="InterPro"/>
</dbReference>
<dbReference type="SUPFAM" id="SSF54171">
    <property type="entry name" value="DNA-binding domain"/>
    <property type="match status" value="1"/>
</dbReference>
<evidence type="ECO:0000313" key="3">
    <source>
        <dbReference type="Proteomes" id="UP000298565"/>
    </source>
</evidence>
<reference evidence="2 3" key="1">
    <citation type="submission" date="2019-02" db="EMBL/GenBank/DDBJ databases">
        <authorList>
            <person name="Zurabov F.M."/>
            <person name="Zhilenkov E.L."/>
            <person name="Shagin D.A."/>
            <person name="Shelenkov A.A."/>
            <person name="Mikhaylova Y.V."/>
        </authorList>
    </citation>
    <scope>NUCLEOTIDE SEQUENCE [LARGE SCALE GENOMIC DNA]</scope>
</reference>
<keyword evidence="2" id="KW-0540">Nuclease</keyword>
<dbReference type="Pfam" id="PF13392">
    <property type="entry name" value="HNH_3"/>
    <property type="match status" value="1"/>
</dbReference>
<sequence>MKPIPLEVLESVFYDPDTGEAHCDLGKIKRMADGFVYVHPRLGQFSLARVLWKLETGEDPGEFYIDHKDTDPFNNVFSNLRKASPSQNQHNKSLNKNNTSGVKGVYWCTRAKKWRGRILVGGKCVWSKNFTELEDAAREISRARAELHGEFSRDS</sequence>
<keyword evidence="2" id="KW-0378">Hydrolase</keyword>
<dbReference type="Proteomes" id="UP000298565">
    <property type="component" value="Segment"/>
</dbReference>
<dbReference type="InterPro" id="IPR044925">
    <property type="entry name" value="His-Me_finger_sf"/>
</dbReference>
<protein>
    <submittedName>
        <fullName evidence="2">Homing endonuclease</fullName>
    </submittedName>
</protein>
<dbReference type="Gene3D" id="3.90.75.20">
    <property type="match status" value="1"/>
</dbReference>
<evidence type="ECO:0000259" key="1">
    <source>
        <dbReference type="Pfam" id="PF13392"/>
    </source>
</evidence>
<gene>
    <name evidence="2" type="ORF">FZ41_95</name>
</gene>
<dbReference type="SUPFAM" id="SSF54060">
    <property type="entry name" value="His-Me finger endonucleases"/>
    <property type="match status" value="1"/>
</dbReference>
<feature type="domain" description="HNH nuclease" evidence="1">
    <location>
        <begin position="49"/>
        <end position="89"/>
    </location>
</feature>
<dbReference type="GO" id="GO:0004519">
    <property type="term" value="F:endonuclease activity"/>
    <property type="evidence" value="ECO:0007669"/>
    <property type="project" value="UniProtKB-KW"/>
</dbReference>
<dbReference type="InterPro" id="IPR003615">
    <property type="entry name" value="HNH_nuc"/>
</dbReference>
<evidence type="ECO:0000313" key="2">
    <source>
        <dbReference type="EMBL" id="QCG76585.1"/>
    </source>
</evidence>
<accession>A0A4D6T854</accession>
<keyword evidence="2" id="KW-0255">Endonuclease</keyword>
<proteinExistence type="predicted"/>
<dbReference type="InterPro" id="IPR016177">
    <property type="entry name" value="DNA-bd_dom_sf"/>
</dbReference>
<organism evidence="2 3">
    <name type="scientific">Klebsiella phage vB_KpnS_FZ41</name>
    <dbReference type="NCBI Taxonomy" id="2530030"/>
    <lineage>
        <taxon>Viruses</taxon>
        <taxon>Duplodnaviria</taxon>
        <taxon>Heunggongvirae</taxon>
        <taxon>Uroviricota</taxon>
        <taxon>Caudoviricetes</taxon>
        <taxon>Demerecviridae</taxon>
        <taxon>Sugarlandvirus</taxon>
        <taxon>Sugarlandvirus FZ41</taxon>
    </lineage>
</organism>
<keyword evidence="3" id="KW-1185">Reference proteome</keyword>